<dbReference type="Gene3D" id="2.40.30.20">
    <property type="match status" value="1"/>
</dbReference>
<dbReference type="AlphaFoldDB" id="A0A2R5G5F6"/>
<dbReference type="Gene3D" id="2.60.120.200">
    <property type="match status" value="1"/>
</dbReference>
<dbReference type="RefSeq" id="WP_244919525.1">
    <property type="nucleotide sequence ID" value="NZ_BDUD01000002.1"/>
</dbReference>
<reference evidence="4 5" key="1">
    <citation type="submission" date="2017-06" db="EMBL/GenBank/DDBJ databases">
        <title>Genome sequencing of cyanobaciteial culture collection at National Institute for Environmental Studies (NIES).</title>
        <authorList>
            <person name="Hirose Y."/>
            <person name="Shimura Y."/>
            <person name="Fujisawa T."/>
            <person name="Nakamura Y."/>
            <person name="Kawachi M."/>
        </authorList>
    </citation>
    <scope>NUCLEOTIDE SEQUENCE [LARGE SCALE GENOMIC DNA]</scope>
    <source>
        <strain evidence="4 5">NIES-4072</strain>
    </source>
</reference>
<evidence type="ECO:0000313" key="5">
    <source>
        <dbReference type="Proteomes" id="UP000245124"/>
    </source>
</evidence>
<comment type="caution">
    <text evidence="4">The sequence shown here is derived from an EMBL/GenBank/DDBJ whole genome shotgun (WGS) entry which is preliminary data.</text>
</comment>
<keyword evidence="2" id="KW-1015">Disulfide bond</keyword>
<name>A0A2R5G5F6_NOSCO</name>
<keyword evidence="5" id="KW-1185">Reference proteome</keyword>
<evidence type="ECO:0000256" key="1">
    <source>
        <dbReference type="ARBA" id="ARBA00022729"/>
    </source>
</evidence>
<dbReference type="Pfam" id="PF13385">
    <property type="entry name" value="Laminin_G_3"/>
    <property type="match status" value="1"/>
</dbReference>
<dbReference type="InterPro" id="IPR006558">
    <property type="entry name" value="LamG-like"/>
</dbReference>
<organism evidence="4 5">
    <name type="scientific">Nostoc commune NIES-4072</name>
    <dbReference type="NCBI Taxonomy" id="2005467"/>
    <lineage>
        <taxon>Bacteria</taxon>
        <taxon>Bacillati</taxon>
        <taxon>Cyanobacteriota</taxon>
        <taxon>Cyanophyceae</taxon>
        <taxon>Nostocales</taxon>
        <taxon>Nostocaceae</taxon>
        <taxon>Nostoc</taxon>
    </lineage>
</organism>
<dbReference type="EMBL" id="BDUD01000002">
    <property type="protein sequence ID" value="GBG23281.1"/>
    <property type="molecule type" value="Genomic_DNA"/>
</dbReference>
<accession>A0A2R5G5F6</accession>
<dbReference type="SMART" id="SM00560">
    <property type="entry name" value="LamGL"/>
    <property type="match status" value="1"/>
</dbReference>
<dbReference type="InterPro" id="IPR023366">
    <property type="entry name" value="ATP_synth_asu-like_sf"/>
</dbReference>
<keyword evidence="1" id="KW-0732">Signal</keyword>
<feature type="domain" description="LamG-like jellyroll fold" evidence="3">
    <location>
        <begin position="353"/>
        <end position="489"/>
    </location>
</feature>
<dbReference type="SUPFAM" id="SSF49899">
    <property type="entry name" value="Concanavalin A-like lectins/glucanases"/>
    <property type="match status" value="1"/>
</dbReference>
<sequence length="606" mass="67283">MQKGWFAVVLVPTIENDIYRWHIFAHNSQTQKVELTTLRASDEGLFEVKDYTILEESDNGLLPRSIPGVIKRTLDIASVTINNGLAATKYDLQQSQMTQSGQELLLKTATRLMLTVPTSTGTAALSFAIAKDGTLAQIDETPDTTIIRSNQREVLLPLNTLDEIKAFGDRTPPPQGIISGFSEGTEAEDAEDLVKISTNAQAAGLTDGDLVKITGTKDYQGLYSTRKIDANTFEINIATGTELGYWEKQQEEGGLIFDGMITAYQKTADGKLQVTCPNHGLENGDQVQLTGTQAYNDTYPVKKIDDTHFIIERKWATGEAINVRLVALKRRGIVFDGVDDYVAIPYSTELNPKQFTVTCWAKVTGGQGTYRSVVTSRDIKTSNTSGYMIYAGDNNKWQFWLGNNTQNWLKLTGSDIVLNQWTHIAATFDGSKAKLYINGIFAAEVAANYTANTARPLRIGTGGTEGTAQQFFSGQIADVLIWNLARTETDIKNNMYLQLTGKEVGLVGYWRLGGISEGKVIDFADNGSDGTVYSDPYVGAMTLNRKLGDNTTDAVKYSNSELIAVSQRATYQETLVFRFYCHDFFWCMEPCCYYLRWNNSKTLYQW</sequence>
<evidence type="ECO:0000259" key="3">
    <source>
        <dbReference type="SMART" id="SM00560"/>
    </source>
</evidence>
<proteinExistence type="predicted"/>
<evidence type="ECO:0000256" key="2">
    <source>
        <dbReference type="ARBA" id="ARBA00023157"/>
    </source>
</evidence>
<dbReference type="InterPro" id="IPR013320">
    <property type="entry name" value="ConA-like_dom_sf"/>
</dbReference>
<evidence type="ECO:0000313" key="4">
    <source>
        <dbReference type="EMBL" id="GBG23281.1"/>
    </source>
</evidence>
<dbReference type="Proteomes" id="UP000245124">
    <property type="component" value="Unassembled WGS sequence"/>
</dbReference>
<protein>
    <recommendedName>
        <fullName evidence="3">LamG-like jellyroll fold domain-containing protein</fullName>
    </recommendedName>
</protein>
<gene>
    <name evidence="4" type="ORF">NIES4072_69930</name>
</gene>